<dbReference type="AlphaFoldDB" id="A0AAV4JGF8"/>
<dbReference type="Proteomes" id="UP000762676">
    <property type="component" value="Unassembled WGS sequence"/>
</dbReference>
<proteinExistence type="predicted"/>
<reference evidence="2 3" key="1">
    <citation type="journal article" date="2021" name="Elife">
        <title>Chloroplast acquisition without the gene transfer in kleptoplastic sea slugs, Plakobranchus ocellatus.</title>
        <authorList>
            <person name="Maeda T."/>
            <person name="Takahashi S."/>
            <person name="Yoshida T."/>
            <person name="Shimamura S."/>
            <person name="Takaki Y."/>
            <person name="Nagai Y."/>
            <person name="Toyoda A."/>
            <person name="Suzuki Y."/>
            <person name="Arimoto A."/>
            <person name="Ishii H."/>
            <person name="Satoh N."/>
            <person name="Nishiyama T."/>
            <person name="Hasebe M."/>
            <person name="Maruyama T."/>
            <person name="Minagawa J."/>
            <person name="Obokata J."/>
            <person name="Shigenobu S."/>
        </authorList>
    </citation>
    <scope>NUCLEOTIDE SEQUENCE [LARGE SCALE GENOMIC DNA]</scope>
</reference>
<feature type="compositionally biased region" description="Basic residues" evidence="1">
    <location>
        <begin position="7"/>
        <end position="20"/>
    </location>
</feature>
<organism evidence="2 3">
    <name type="scientific">Elysia marginata</name>
    <dbReference type="NCBI Taxonomy" id="1093978"/>
    <lineage>
        <taxon>Eukaryota</taxon>
        <taxon>Metazoa</taxon>
        <taxon>Spiralia</taxon>
        <taxon>Lophotrochozoa</taxon>
        <taxon>Mollusca</taxon>
        <taxon>Gastropoda</taxon>
        <taxon>Heterobranchia</taxon>
        <taxon>Euthyneura</taxon>
        <taxon>Panpulmonata</taxon>
        <taxon>Sacoglossa</taxon>
        <taxon>Placobranchoidea</taxon>
        <taxon>Plakobranchidae</taxon>
        <taxon>Elysia</taxon>
    </lineage>
</organism>
<accession>A0AAV4JGF8</accession>
<dbReference type="EMBL" id="BMAT01010136">
    <property type="protein sequence ID" value="GFS20798.1"/>
    <property type="molecule type" value="Genomic_DNA"/>
</dbReference>
<evidence type="ECO:0000256" key="1">
    <source>
        <dbReference type="SAM" id="MobiDB-lite"/>
    </source>
</evidence>
<evidence type="ECO:0000313" key="2">
    <source>
        <dbReference type="EMBL" id="GFS20798.1"/>
    </source>
</evidence>
<gene>
    <name evidence="2" type="ORF">ElyMa_005065700</name>
</gene>
<comment type="caution">
    <text evidence="2">The sequence shown here is derived from an EMBL/GenBank/DDBJ whole genome shotgun (WGS) entry which is preliminary data.</text>
</comment>
<name>A0AAV4JGF8_9GAST</name>
<sequence length="235" mass="26100">MSSQGRSGKRKGKKKKRAARRAGGGDAIAVTSPKREVGEKGGANTGGEEERMEVESTQEIGAEGDQEVYSTQQPRWKRLCNGLKPAKYARKRRPRSMASRTHCQTMSMVGYRAANQAAGRFWRKVESQFSLKLMEVADKGFGLSKRLVMQKAADFCRVAKIEHLFKDGPAGESWYRGFTRRHPELSHRNPSKLCTNRGKVMGREVVAGYFRDLGALTDGVPPEKMRAGSSSSTTR</sequence>
<feature type="region of interest" description="Disordered" evidence="1">
    <location>
        <begin position="1"/>
        <end position="72"/>
    </location>
</feature>
<keyword evidence="3" id="KW-1185">Reference proteome</keyword>
<evidence type="ECO:0000313" key="3">
    <source>
        <dbReference type="Proteomes" id="UP000762676"/>
    </source>
</evidence>
<protein>
    <submittedName>
        <fullName evidence="2">Tigger transposable element-derived protein 6</fullName>
    </submittedName>
</protein>